<feature type="transmembrane region" description="Helical" evidence="1">
    <location>
        <begin position="176"/>
        <end position="195"/>
    </location>
</feature>
<evidence type="ECO:0000313" key="3">
    <source>
        <dbReference type="Proteomes" id="UP001328107"/>
    </source>
</evidence>
<feature type="non-terminal residue" evidence="2">
    <location>
        <position position="1"/>
    </location>
</feature>
<gene>
    <name evidence="2" type="ORF">PMAYCL1PPCAC_07634</name>
</gene>
<keyword evidence="1" id="KW-0472">Membrane</keyword>
<keyword evidence="3" id="KW-1185">Reference proteome</keyword>
<comment type="caution">
    <text evidence="2">The sequence shown here is derived from an EMBL/GenBank/DDBJ whole genome shotgun (WGS) entry which is preliminary data.</text>
</comment>
<keyword evidence="1" id="KW-1133">Transmembrane helix</keyword>
<feature type="transmembrane region" description="Helical" evidence="1">
    <location>
        <begin position="112"/>
        <end position="136"/>
    </location>
</feature>
<feature type="non-terminal residue" evidence="2">
    <location>
        <position position="214"/>
    </location>
</feature>
<name>A0AAN4ZD89_9BILA</name>
<organism evidence="2 3">
    <name type="scientific">Pristionchus mayeri</name>
    <dbReference type="NCBI Taxonomy" id="1317129"/>
    <lineage>
        <taxon>Eukaryota</taxon>
        <taxon>Metazoa</taxon>
        <taxon>Ecdysozoa</taxon>
        <taxon>Nematoda</taxon>
        <taxon>Chromadorea</taxon>
        <taxon>Rhabditida</taxon>
        <taxon>Rhabditina</taxon>
        <taxon>Diplogasteromorpha</taxon>
        <taxon>Diplogasteroidea</taxon>
        <taxon>Neodiplogasteridae</taxon>
        <taxon>Pristionchus</taxon>
    </lineage>
</organism>
<protein>
    <submittedName>
        <fullName evidence="2">Uncharacterized protein</fullName>
    </submittedName>
</protein>
<accession>A0AAN4ZD89</accession>
<dbReference type="EMBL" id="BTRK01000002">
    <property type="protein sequence ID" value="GMR37439.1"/>
    <property type="molecule type" value="Genomic_DNA"/>
</dbReference>
<keyword evidence="1" id="KW-0812">Transmembrane</keyword>
<proteinExistence type="predicted"/>
<reference evidence="3" key="1">
    <citation type="submission" date="2022-10" db="EMBL/GenBank/DDBJ databases">
        <title>Genome assembly of Pristionchus species.</title>
        <authorList>
            <person name="Yoshida K."/>
            <person name="Sommer R.J."/>
        </authorList>
    </citation>
    <scope>NUCLEOTIDE SEQUENCE [LARGE SCALE GENOMIC DNA]</scope>
    <source>
        <strain evidence="3">RS5460</strain>
    </source>
</reference>
<dbReference type="AlphaFoldDB" id="A0AAN4ZD89"/>
<feature type="transmembrane region" description="Helical" evidence="1">
    <location>
        <begin position="85"/>
        <end position="105"/>
    </location>
</feature>
<evidence type="ECO:0000256" key="1">
    <source>
        <dbReference type="SAM" id="Phobius"/>
    </source>
</evidence>
<dbReference type="Proteomes" id="UP001328107">
    <property type="component" value="Unassembled WGS sequence"/>
</dbReference>
<feature type="transmembrane region" description="Helical" evidence="1">
    <location>
        <begin position="44"/>
        <end position="65"/>
    </location>
</feature>
<evidence type="ECO:0000313" key="2">
    <source>
        <dbReference type="EMBL" id="GMR37439.1"/>
    </source>
</evidence>
<sequence length="214" mass="25357">ADLVQRFPVESSPEQLVADLADTYVKTIELTMEMRYKNIGWNRFLTGLFFMGTLISVILFIYNHIIADDINVMDWKKTEDWPVFMYPLMVHFIVWPLCTIPLVFFHRYYYVYLIAANAYTIPLFATVISTGFILWLPQTPRFEELIELAVDHAMTNARHLEDVNTSTIRKSLTDDYMWISFWAVTHTLICCYTFHMSMRTLSALRYYKNHPYET</sequence>